<gene>
    <name evidence="4" type="ORF">BD311DRAFT_804356</name>
</gene>
<dbReference type="SUPFAM" id="SSF51735">
    <property type="entry name" value="NAD(P)-binding Rossmann-fold domains"/>
    <property type="match status" value="1"/>
</dbReference>
<dbReference type="InterPro" id="IPR008030">
    <property type="entry name" value="NmrA-like"/>
</dbReference>
<dbReference type="PANTHER" id="PTHR47706:SF9">
    <property type="entry name" value="NMRA-LIKE DOMAIN-CONTAINING PROTEIN-RELATED"/>
    <property type="match status" value="1"/>
</dbReference>
<sequence>MSSEKPLVLVLGATGKTGQSIVRGLLRSEKFRIAALIRPSSLSKPATEQLRTSGIDIRAGDITDDYESLKKTLQGVDTLISSVFALLIEQQKDIFRAAKELGVKRVVPCDFGTPGARGVRVLHDMKLAMRDFVKDLGVPYTFIDVGWWMQYYLPLPLRSTIPEAKKQKNWQIYGPGDKPILVTNVEHVGEYVAQIITDKRTVNQAVIIWEDEASQLKAREIGERVSGDSDALEAKRVHLNPEDITRWTAEGRAHVGARIRSLEDYSKHLQYDYHYSMHVLHECTLENAKRLGYLDAHELYPDIRQQSLEEYANEFYALGEPGQYYLRD</sequence>
<reference evidence="4" key="1">
    <citation type="submission" date="2019-01" db="EMBL/GenBank/DDBJ databases">
        <title>Draft genome sequences of three monokaryotic isolates of the white-rot basidiomycete fungus Dichomitus squalens.</title>
        <authorList>
            <consortium name="DOE Joint Genome Institute"/>
            <person name="Lopez S.C."/>
            <person name="Andreopoulos B."/>
            <person name="Pangilinan J."/>
            <person name="Lipzen A."/>
            <person name="Riley R."/>
            <person name="Ahrendt S."/>
            <person name="Ng V."/>
            <person name="Barry K."/>
            <person name="Daum C."/>
            <person name="Grigoriev I.V."/>
            <person name="Hilden K.S."/>
            <person name="Makela M.R."/>
            <person name="de Vries R.P."/>
        </authorList>
    </citation>
    <scope>NUCLEOTIDE SEQUENCE [LARGE SCALE GENOMIC DNA]</scope>
    <source>
        <strain evidence="4">OM18370.1</strain>
    </source>
</reference>
<evidence type="ECO:0000259" key="3">
    <source>
        <dbReference type="Pfam" id="PF05368"/>
    </source>
</evidence>
<protein>
    <submittedName>
        <fullName evidence="4">NAD-P-binding protein</fullName>
    </submittedName>
</protein>
<dbReference type="Gene3D" id="3.40.50.720">
    <property type="entry name" value="NAD(P)-binding Rossmann-like Domain"/>
    <property type="match status" value="1"/>
</dbReference>
<evidence type="ECO:0000313" key="4">
    <source>
        <dbReference type="EMBL" id="TBU31896.1"/>
    </source>
</evidence>
<feature type="domain" description="NmrA-like" evidence="3">
    <location>
        <begin position="5"/>
        <end position="210"/>
    </location>
</feature>
<proteinExistence type="predicted"/>
<dbReference type="OrthoDB" id="2798875at2759"/>
<name>A0A4Q9MZV9_9APHY</name>
<dbReference type="AlphaFoldDB" id="A0A4Q9MZV9"/>
<evidence type="ECO:0000256" key="2">
    <source>
        <dbReference type="ARBA" id="ARBA00023002"/>
    </source>
</evidence>
<dbReference type="PANTHER" id="PTHR47706">
    <property type="entry name" value="NMRA-LIKE FAMILY PROTEIN"/>
    <property type="match status" value="1"/>
</dbReference>
<dbReference type="Pfam" id="PF05368">
    <property type="entry name" value="NmrA"/>
    <property type="match status" value="1"/>
</dbReference>
<keyword evidence="1" id="KW-0521">NADP</keyword>
<dbReference type="EMBL" id="ML143397">
    <property type="protein sequence ID" value="TBU31896.1"/>
    <property type="molecule type" value="Genomic_DNA"/>
</dbReference>
<organism evidence="4">
    <name type="scientific">Dichomitus squalens</name>
    <dbReference type="NCBI Taxonomy" id="114155"/>
    <lineage>
        <taxon>Eukaryota</taxon>
        <taxon>Fungi</taxon>
        <taxon>Dikarya</taxon>
        <taxon>Basidiomycota</taxon>
        <taxon>Agaricomycotina</taxon>
        <taxon>Agaricomycetes</taxon>
        <taxon>Polyporales</taxon>
        <taxon>Polyporaceae</taxon>
        <taxon>Dichomitus</taxon>
    </lineage>
</organism>
<accession>A0A4Q9MZV9</accession>
<dbReference type="Proteomes" id="UP000292957">
    <property type="component" value="Unassembled WGS sequence"/>
</dbReference>
<dbReference type="InterPro" id="IPR036291">
    <property type="entry name" value="NAD(P)-bd_dom_sf"/>
</dbReference>
<keyword evidence="2" id="KW-0560">Oxidoreductase</keyword>
<dbReference type="InterPro" id="IPR051609">
    <property type="entry name" value="NmrA/Isoflavone_reductase-like"/>
</dbReference>
<evidence type="ECO:0000256" key="1">
    <source>
        <dbReference type="ARBA" id="ARBA00022857"/>
    </source>
</evidence>
<dbReference type="Gene3D" id="3.90.25.10">
    <property type="entry name" value="UDP-galactose 4-epimerase, domain 1"/>
    <property type="match status" value="1"/>
</dbReference>
<dbReference type="GO" id="GO:0016491">
    <property type="term" value="F:oxidoreductase activity"/>
    <property type="evidence" value="ECO:0007669"/>
    <property type="project" value="UniProtKB-KW"/>
</dbReference>